<dbReference type="EMBL" id="JBHRSW010000005">
    <property type="protein sequence ID" value="MFC3120685.1"/>
    <property type="molecule type" value="Genomic_DNA"/>
</dbReference>
<accession>A0ABV7FP37</accession>
<feature type="domain" description="Carbohydrate kinase PfkB" evidence="4">
    <location>
        <begin position="22"/>
        <end position="303"/>
    </location>
</feature>
<dbReference type="PANTHER" id="PTHR43085:SF15">
    <property type="entry name" value="2-DEHYDRO-3-DEOXYGLUCONOKINASE"/>
    <property type="match status" value="1"/>
</dbReference>
<name>A0ABV7FP37_9ALTE</name>
<evidence type="ECO:0000256" key="2">
    <source>
        <dbReference type="ARBA" id="ARBA00022679"/>
    </source>
</evidence>
<evidence type="ECO:0000256" key="1">
    <source>
        <dbReference type="ARBA" id="ARBA00010688"/>
    </source>
</evidence>
<dbReference type="InterPro" id="IPR050306">
    <property type="entry name" value="PfkB_Carbo_kinase"/>
</dbReference>
<dbReference type="Proteomes" id="UP001595478">
    <property type="component" value="Unassembled WGS sequence"/>
</dbReference>
<dbReference type="SUPFAM" id="SSF53613">
    <property type="entry name" value="Ribokinase-like"/>
    <property type="match status" value="1"/>
</dbReference>
<evidence type="ECO:0000256" key="3">
    <source>
        <dbReference type="ARBA" id="ARBA00022777"/>
    </source>
</evidence>
<proteinExistence type="inferred from homology"/>
<keyword evidence="2" id="KW-0808">Transferase</keyword>
<dbReference type="InterPro" id="IPR011611">
    <property type="entry name" value="PfkB_dom"/>
</dbReference>
<dbReference type="GO" id="GO:0016301">
    <property type="term" value="F:kinase activity"/>
    <property type="evidence" value="ECO:0007669"/>
    <property type="project" value="UniProtKB-KW"/>
</dbReference>
<sequence length="314" mass="34412">MQALDLLVIGEPLGELQWADKHSIDVKFAGDVLNTAIYAKRLFSKISVGLLTAIGTDRFSENLSELLDNESLDSSGVKVLENSTLGLYGIELSETGERSFTYWRNSSAAKRMVEVHEESFASLLANPPKYCLFTGITLAILDNASREKLISFLSSLSAAGTCVAFDPNYRPILWESQAVAKWWMEKAFGATDLLLPGVDELELLFELKGVDACNALLSKFDIKEVVFKADDDGNFVYIDNQKTIHMPFVPAEKQVDSTAAGDSFAGAYLGSKINGADHQVALHNARQTASTVVQYQGAIISEDICELLKNNQLK</sequence>
<organism evidence="5 6">
    <name type="scientific">Agaribacter flavus</name>
    <dbReference type="NCBI Taxonomy" id="1902781"/>
    <lineage>
        <taxon>Bacteria</taxon>
        <taxon>Pseudomonadati</taxon>
        <taxon>Pseudomonadota</taxon>
        <taxon>Gammaproteobacteria</taxon>
        <taxon>Alteromonadales</taxon>
        <taxon>Alteromonadaceae</taxon>
        <taxon>Agaribacter</taxon>
    </lineage>
</organism>
<comment type="caution">
    <text evidence="5">The sequence shown here is derived from an EMBL/GenBank/DDBJ whole genome shotgun (WGS) entry which is preliminary data.</text>
</comment>
<keyword evidence="3 5" id="KW-0418">Kinase</keyword>
<keyword evidence="6" id="KW-1185">Reference proteome</keyword>
<dbReference type="CDD" id="cd01166">
    <property type="entry name" value="KdgK"/>
    <property type="match status" value="1"/>
</dbReference>
<protein>
    <submittedName>
        <fullName evidence="5">Sugar kinase</fullName>
    </submittedName>
</protein>
<gene>
    <name evidence="5" type="ORF">ACFOHL_03560</name>
</gene>
<evidence type="ECO:0000313" key="6">
    <source>
        <dbReference type="Proteomes" id="UP001595478"/>
    </source>
</evidence>
<dbReference type="PANTHER" id="PTHR43085">
    <property type="entry name" value="HEXOKINASE FAMILY MEMBER"/>
    <property type="match status" value="1"/>
</dbReference>
<dbReference type="Pfam" id="PF00294">
    <property type="entry name" value="PfkB"/>
    <property type="match status" value="1"/>
</dbReference>
<evidence type="ECO:0000259" key="4">
    <source>
        <dbReference type="Pfam" id="PF00294"/>
    </source>
</evidence>
<dbReference type="InterPro" id="IPR029056">
    <property type="entry name" value="Ribokinase-like"/>
</dbReference>
<dbReference type="Gene3D" id="3.40.1190.20">
    <property type="match status" value="1"/>
</dbReference>
<evidence type="ECO:0000313" key="5">
    <source>
        <dbReference type="EMBL" id="MFC3120685.1"/>
    </source>
</evidence>
<comment type="similarity">
    <text evidence="1">Belongs to the carbohydrate kinase PfkB family.</text>
</comment>
<reference evidence="6" key="1">
    <citation type="journal article" date="2019" name="Int. J. Syst. Evol. Microbiol.">
        <title>The Global Catalogue of Microorganisms (GCM) 10K type strain sequencing project: providing services to taxonomists for standard genome sequencing and annotation.</title>
        <authorList>
            <consortium name="The Broad Institute Genomics Platform"/>
            <consortium name="The Broad Institute Genome Sequencing Center for Infectious Disease"/>
            <person name="Wu L."/>
            <person name="Ma J."/>
        </authorList>
    </citation>
    <scope>NUCLEOTIDE SEQUENCE [LARGE SCALE GENOMIC DNA]</scope>
    <source>
        <strain evidence="6">KCTC 52473</strain>
    </source>
</reference>
<dbReference type="RefSeq" id="WP_376918817.1">
    <property type="nucleotide sequence ID" value="NZ_JBHRSW010000005.1"/>
</dbReference>
<dbReference type="PROSITE" id="PS00584">
    <property type="entry name" value="PFKB_KINASES_2"/>
    <property type="match status" value="1"/>
</dbReference>
<dbReference type="InterPro" id="IPR002173">
    <property type="entry name" value="Carboh/pur_kinase_PfkB_CS"/>
</dbReference>